<feature type="non-terminal residue" evidence="2">
    <location>
        <position position="141"/>
    </location>
</feature>
<name>A0A392RDF3_9FABA</name>
<organism evidence="2 3">
    <name type="scientific">Trifolium medium</name>
    <dbReference type="NCBI Taxonomy" id="97028"/>
    <lineage>
        <taxon>Eukaryota</taxon>
        <taxon>Viridiplantae</taxon>
        <taxon>Streptophyta</taxon>
        <taxon>Embryophyta</taxon>
        <taxon>Tracheophyta</taxon>
        <taxon>Spermatophyta</taxon>
        <taxon>Magnoliopsida</taxon>
        <taxon>eudicotyledons</taxon>
        <taxon>Gunneridae</taxon>
        <taxon>Pentapetalae</taxon>
        <taxon>rosids</taxon>
        <taxon>fabids</taxon>
        <taxon>Fabales</taxon>
        <taxon>Fabaceae</taxon>
        <taxon>Papilionoideae</taxon>
        <taxon>50 kb inversion clade</taxon>
        <taxon>NPAAA clade</taxon>
        <taxon>Hologalegina</taxon>
        <taxon>IRL clade</taxon>
        <taxon>Trifolieae</taxon>
        <taxon>Trifolium</taxon>
    </lineage>
</organism>
<evidence type="ECO:0000313" key="3">
    <source>
        <dbReference type="Proteomes" id="UP000265520"/>
    </source>
</evidence>
<reference evidence="2 3" key="1">
    <citation type="journal article" date="2018" name="Front. Plant Sci.">
        <title>Red Clover (Trifolium pratense) and Zigzag Clover (T. medium) - A Picture of Genomic Similarities and Differences.</title>
        <authorList>
            <person name="Dluhosova J."/>
            <person name="Istvanek J."/>
            <person name="Nedelnik J."/>
            <person name="Repkova J."/>
        </authorList>
    </citation>
    <scope>NUCLEOTIDE SEQUENCE [LARGE SCALE GENOMIC DNA]</scope>
    <source>
        <strain evidence="3">cv. 10/8</strain>
        <tissue evidence="2">Leaf</tissue>
    </source>
</reference>
<keyword evidence="3" id="KW-1185">Reference proteome</keyword>
<dbReference type="Proteomes" id="UP000265520">
    <property type="component" value="Unassembled WGS sequence"/>
</dbReference>
<protein>
    <submittedName>
        <fullName evidence="2">Uncharacterized protein</fullName>
    </submittedName>
</protein>
<accession>A0A392RDF3</accession>
<evidence type="ECO:0000256" key="1">
    <source>
        <dbReference type="SAM" id="MobiDB-lite"/>
    </source>
</evidence>
<proteinExistence type="predicted"/>
<dbReference type="AlphaFoldDB" id="A0A392RDF3"/>
<dbReference type="EMBL" id="LXQA010205750">
    <property type="protein sequence ID" value="MCI33605.1"/>
    <property type="molecule type" value="Genomic_DNA"/>
</dbReference>
<comment type="caution">
    <text evidence="2">The sequence shown here is derived from an EMBL/GenBank/DDBJ whole genome shotgun (WGS) entry which is preliminary data.</text>
</comment>
<sequence>NVEPAETAVQISVVDREVSPVDSTIRLNNQLNSENEHNDGPAETVVQISVLGREVSQVNSEPLVVTPILEFKSNEEAHAEFARTQTGEIKKKKKKNKKSVINGEESNEPKPSLDVTLSTEFEIKKEVEKSEVYAEFAKTQT</sequence>
<evidence type="ECO:0000313" key="2">
    <source>
        <dbReference type="EMBL" id="MCI33605.1"/>
    </source>
</evidence>
<feature type="region of interest" description="Disordered" evidence="1">
    <location>
        <begin position="83"/>
        <end position="114"/>
    </location>
</feature>
<feature type="non-terminal residue" evidence="2">
    <location>
        <position position="1"/>
    </location>
</feature>